<gene>
    <name evidence="2" type="ORF">SAMN06297129_2479</name>
</gene>
<dbReference type="Gene3D" id="3.40.50.620">
    <property type="entry name" value="HUPs"/>
    <property type="match status" value="1"/>
</dbReference>
<dbReference type="CDD" id="cd00293">
    <property type="entry name" value="USP-like"/>
    <property type="match status" value="1"/>
</dbReference>
<protein>
    <submittedName>
        <fullName evidence="2">Nucleotide-binding universal stress protein, UspA family</fullName>
    </submittedName>
</protein>
<dbReference type="InterPro" id="IPR014729">
    <property type="entry name" value="Rossmann-like_a/b/a_fold"/>
</dbReference>
<dbReference type="EMBL" id="OBEA01000004">
    <property type="protein sequence ID" value="SNY53056.1"/>
    <property type="molecule type" value="Genomic_DNA"/>
</dbReference>
<dbReference type="SUPFAM" id="SSF52402">
    <property type="entry name" value="Adenine nucleotide alpha hydrolases-like"/>
    <property type="match status" value="1"/>
</dbReference>
<name>A0A285J113_9RHOB</name>
<dbReference type="Proteomes" id="UP000231655">
    <property type="component" value="Unassembled WGS sequence"/>
</dbReference>
<accession>A0A285J113</accession>
<dbReference type="InterPro" id="IPR006016">
    <property type="entry name" value="UspA"/>
</dbReference>
<reference evidence="2 3" key="1">
    <citation type="submission" date="2017-09" db="EMBL/GenBank/DDBJ databases">
        <authorList>
            <person name="Ehlers B."/>
            <person name="Leendertz F.H."/>
        </authorList>
    </citation>
    <scope>NUCLEOTIDE SEQUENCE [LARGE SCALE GENOMIC DNA]</scope>
    <source>
        <strain evidence="2 3">CGMCC 1.12662</strain>
    </source>
</reference>
<dbReference type="AlphaFoldDB" id="A0A285J113"/>
<dbReference type="RefSeq" id="WP_179747265.1">
    <property type="nucleotide sequence ID" value="NZ_OBEA01000004.1"/>
</dbReference>
<evidence type="ECO:0000259" key="1">
    <source>
        <dbReference type="Pfam" id="PF00582"/>
    </source>
</evidence>
<organism evidence="2 3">
    <name type="scientific">Pseudooceanicola antarcticus</name>
    <dbReference type="NCBI Taxonomy" id="1247613"/>
    <lineage>
        <taxon>Bacteria</taxon>
        <taxon>Pseudomonadati</taxon>
        <taxon>Pseudomonadota</taxon>
        <taxon>Alphaproteobacteria</taxon>
        <taxon>Rhodobacterales</taxon>
        <taxon>Paracoccaceae</taxon>
        <taxon>Pseudooceanicola</taxon>
    </lineage>
</organism>
<dbReference type="Pfam" id="PF00582">
    <property type="entry name" value="Usp"/>
    <property type="match status" value="1"/>
</dbReference>
<proteinExistence type="predicted"/>
<evidence type="ECO:0000313" key="2">
    <source>
        <dbReference type="EMBL" id="SNY53056.1"/>
    </source>
</evidence>
<feature type="domain" description="UspA" evidence="1">
    <location>
        <begin position="1"/>
        <end position="137"/>
    </location>
</feature>
<evidence type="ECO:0000313" key="3">
    <source>
        <dbReference type="Proteomes" id="UP000231655"/>
    </source>
</evidence>
<sequence>MYTKIMVPVDLAHVDKLEKSLSTAAKLADSFGASLVYVGVTSALPGSMGHTPDEYREKLEDFAKAEGLSHGVSTEALAKLDPDVTADLNRALLEAVDECGADLVVMESHVPNITDYIWPSHGGHLASHAKVSVMIVRG</sequence>